<feature type="non-terminal residue" evidence="1">
    <location>
        <position position="283"/>
    </location>
</feature>
<reference evidence="1" key="1">
    <citation type="journal article" date="2014" name="Front. Microbiol.">
        <title>High frequency of phylogenetically diverse reductive dehalogenase-homologous genes in deep subseafloor sedimentary metagenomes.</title>
        <authorList>
            <person name="Kawai M."/>
            <person name="Futagami T."/>
            <person name="Toyoda A."/>
            <person name="Takaki Y."/>
            <person name="Nishi S."/>
            <person name="Hori S."/>
            <person name="Arai W."/>
            <person name="Tsubouchi T."/>
            <person name="Morono Y."/>
            <person name="Uchiyama I."/>
            <person name="Ito T."/>
            <person name="Fujiyama A."/>
            <person name="Inagaki F."/>
            <person name="Takami H."/>
        </authorList>
    </citation>
    <scope>NUCLEOTIDE SEQUENCE</scope>
    <source>
        <strain evidence="1">Expedition CK06-06</strain>
    </source>
</reference>
<sequence length="283" mass="28638">ASNNVICNGDCSGDATVTGSGGTPSYTYLWSDAQTNSTATSLCEGTYNVTVTDANLCTATSSVTITEPPLLSANASVVEDANCGNADGSATVTASGGTGTYTYQWNDAANQTTQTAVNLLPQTYTVTVTDANGCTATDNVTVNDLSAGTASISSFSNVTCFGSCDGSATASIGGGTPPYSYLWDNGAGTNVIASNLCPNPYTVTITDAYGCESVTNITITEPDTLSNIFDVENVNCFGACDGELTANPGGGDGNYTYYWVVGIPTANPALSGLCAGTYTLTIT</sequence>
<comment type="caution">
    <text evidence="1">The sequence shown here is derived from an EMBL/GenBank/DDBJ whole genome shotgun (WGS) entry which is preliminary data.</text>
</comment>
<evidence type="ECO:0000313" key="1">
    <source>
        <dbReference type="EMBL" id="GAI22103.1"/>
    </source>
</evidence>
<feature type="non-terminal residue" evidence="1">
    <location>
        <position position="1"/>
    </location>
</feature>
<dbReference type="EMBL" id="BARV01017331">
    <property type="protein sequence ID" value="GAI22103.1"/>
    <property type="molecule type" value="Genomic_DNA"/>
</dbReference>
<dbReference type="InterPro" id="IPR025667">
    <property type="entry name" value="SprB_repeat"/>
</dbReference>
<evidence type="ECO:0008006" key="2">
    <source>
        <dbReference type="Google" id="ProtNLM"/>
    </source>
</evidence>
<proteinExistence type="predicted"/>
<organism evidence="1">
    <name type="scientific">marine sediment metagenome</name>
    <dbReference type="NCBI Taxonomy" id="412755"/>
    <lineage>
        <taxon>unclassified sequences</taxon>
        <taxon>metagenomes</taxon>
        <taxon>ecological metagenomes</taxon>
    </lineage>
</organism>
<dbReference type="Pfam" id="PF13573">
    <property type="entry name" value="SprB"/>
    <property type="match status" value="4"/>
</dbReference>
<gene>
    <name evidence="1" type="ORF">S06H3_29567</name>
</gene>
<dbReference type="Gene3D" id="2.60.40.740">
    <property type="match status" value="3"/>
</dbReference>
<dbReference type="AlphaFoldDB" id="X1LSQ0"/>
<accession>X1LSQ0</accession>
<name>X1LSQ0_9ZZZZ</name>
<protein>
    <recommendedName>
        <fullName evidence="2">Ig-like domain-containing protein</fullName>
    </recommendedName>
</protein>